<dbReference type="Proteomes" id="UP001057877">
    <property type="component" value="Chromosome"/>
</dbReference>
<gene>
    <name evidence="4" type="ORF">L1F29_28585</name>
</gene>
<evidence type="ECO:0000256" key="1">
    <source>
        <dbReference type="ARBA" id="ARBA00022679"/>
    </source>
</evidence>
<dbReference type="CDD" id="cd04301">
    <property type="entry name" value="NAT_SF"/>
    <property type="match status" value="1"/>
</dbReference>
<evidence type="ECO:0000259" key="3">
    <source>
        <dbReference type="PROSITE" id="PS51186"/>
    </source>
</evidence>
<protein>
    <submittedName>
        <fullName evidence="4">GNAT family N-acetyltransferase</fullName>
    </submittedName>
</protein>
<dbReference type="PANTHER" id="PTHR43420">
    <property type="entry name" value="ACETYLTRANSFERASE"/>
    <property type="match status" value="1"/>
</dbReference>
<evidence type="ECO:0000313" key="4">
    <source>
        <dbReference type="EMBL" id="UVI29341.1"/>
    </source>
</evidence>
<dbReference type="InterPro" id="IPR016181">
    <property type="entry name" value="Acyl_CoA_acyltransferase"/>
</dbReference>
<evidence type="ECO:0000256" key="2">
    <source>
        <dbReference type="ARBA" id="ARBA00023315"/>
    </source>
</evidence>
<dbReference type="Gene3D" id="3.40.630.30">
    <property type="match status" value="1"/>
</dbReference>
<organism evidence="4 5">
    <name type="scientific">Paenibacillus spongiae</name>
    <dbReference type="NCBI Taxonomy" id="2909671"/>
    <lineage>
        <taxon>Bacteria</taxon>
        <taxon>Bacillati</taxon>
        <taxon>Bacillota</taxon>
        <taxon>Bacilli</taxon>
        <taxon>Bacillales</taxon>
        <taxon>Paenibacillaceae</taxon>
        <taxon>Paenibacillus</taxon>
    </lineage>
</organism>
<reference evidence="4" key="1">
    <citation type="submission" date="2022-01" db="EMBL/GenBank/DDBJ databases">
        <title>Paenibacillus spongiae sp. nov., isolated from marine sponge.</title>
        <authorList>
            <person name="Li Z."/>
            <person name="Zhang M."/>
        </authorList>
    </citation>
    <scope>NUCLEOTIDE SEQUENCE</scope>
    <source>
        <strain evidence="4">PHS-Z3</strain>
    </source>
</reference>
<dbReference type="EMBL" id="CP091430">
    <property type="protein sequence ID" value="UVI29341.1"/>
    <property type="molecule type" value="Genomic_DNA"/>
</dbReference>
<dbReference type="PROSITE" id="PS51186">
    <property type="entry name" value="GNAT"/>
    <property type="match status" value="1"/>
</dbReference>
<evidence type="ECO:0000313" key="5">
    <source>
        <dbReference type="Proteomes" id="UP001057877"/>
    </source>
</evidence>
<feature type="domain" description="N-acetyltransferase" evidence="3">
    <location>
        <begin position="8"/>
        <end position="175"/>
    </location>
</feature>
<name>A0ABY5S609_9BACL</name>
<dbReference type="RefSeq" id="WP_258385430.1">
    <property type="nucleotide sequence ID" value="NZ_CP091430.1"/>
</dbReference>
<sequence>MNQHRLQVDIKPAEESQLDLLEEVFSPDNRSNPQYRRFEVQKKGEGVYLIAWLQDAPIGHFLLRWSGPQDEPVKQRIDVTRSAYLEAGLTVDHHRRKGTATAIIREAERLAKERGCTHIGLAVGSTDNPNAKRLYEKLGYIDWGYGDFKISWETSDRNGIRRMDSEIVIYMQKSI</sequence>
<dbReference type="InterPro" id="IPR000182">
    <property type="entry name" value="GNAT_dom"/>
</dbReference>
<accession>A0ABY5S609</accession>
<dbReference type="SUPFAM" id="SSF55729">
    <property type="entry name" value="Acyl-CoA N-acyltransferases (Nat)"/>
    <property type="match status" value="1"/>
</dbReference>
<keyword evidence="1" id="KW-0808">Transferase</keyword>
<dbReference type="Pfam" id="PF00583">
    <property type="entry name" value="Acetyltransf_1"/>
    <property type="match status" value="1"/>
</dbReference>
<keyword evidence="2" id="KW-0012">Acyltransferase</keyword>
<dbReference type="InterPro" id="IPR050680">
    <property type="entry name" value="YpeA/RimI_acetyltransf"/>
</dbReference>
<keyword evidence="5" id="KW-1185">Reference proteome</keyword>
<proteinExistence type="predicted"/>
<dbReference type="PANTHER" id="PTHR43420:SF44">
    <property type="entry name" value="ACETYLTRANSFERASE YPEA"/>
    <property type="match status" value="1"/>
</dbReference>